<proteinExistence type="predicted"/>
<keyword evidence="2" id="KW-0812">Transmembrane</keyword>
<feature type="transmembrane region" description="Helical" evidence="2">
    <location>
        <begin position="6"/>
        <end position="29"/>
    </location>
</feature>
<name>A0A9X1M396_9MICC</name>
<evidence type="ECO:0000313" key="3">
    <source>
        <dbReference type="EMBL" id="MCC3270426.1"/>
    </source>
</evidence>
<evidence type="ECO:0000256" key="2">
    <source>
        <dbReference type="SAM" id="Phobius"/>
    </source>
</evidence>
<protein>
    <recommendedName>
        <fullName evidence="5">DUF4145 domain-containing protein</fullName>
    </recommendedName>
</protein>
<evidence type="ECO:0000256" key="1">
    <source>
        <dbReference type="SAM" id="MobiDB-lite"/>
    </source>
</evidence>
<sequence length="282" mass="30464">MTAEWLVFITSLVSLLAWPAAVVVLLFLYRKPVISLVLALSERIAELKEVSSPLGGVKFFREQVEETIVTLTEGAAEASSAKWGVRASASTSAGSAGEVAPQVAQSGDHDNPEGHGLSVRRELTHQAGAGARGSTDRRPVAYAEMAANWIDAIERMKQADSSEATLKAGTSQWAAWVNRLQDIADLVSPAAAVKEAYSEVEFAAQAWVKLKEPNASLKGSDLIRALRNAGTPRYIADSVGQLRLLRNFLAHNGEFISPSMDIREYASIAWTLIEGFQSLQQD</sequence>
<dbReference type="AlphaFoldDB" id="A0A9X1M396"/>
<comment type="caution">
    <text evidence="3">The sequence shown here is derived from an EMBL/GenBank/DDBJ whole genome shotgun (WGS) entry which is preliminary data.</text>
</comment>
<feature type="compositionally biased region" description="Basic and acidic residues" evidence="1">
    <location>
        <begin position="107"/>
        <end position="116"/>
    </location>
</feature>
<keyword evidence="2" id="KW-1133">Transmembrane helix</keyword>
<organism evidence="3 4">
    <name type="scientific">Arthrobacter gengyunqii</name>
    <dbReference type="NCBI Taxonomy" id="2886940"/>
    <lineage>
        <taxon>Bacteria</taxon>
        <taxon>Bacillati</taxon>
        <taxon>Actinomycetota</taxon>
        <taxon>Actinomycetes</taxon>
        <taxon>Micrococcales</taxon>
        <taxon>Micrococcaceae</taxon>
        <taxon>Arthrobacter</taxon>
    </lineage>
</organism>
<reference evidence="3" key="1">
    <citation type="submission" date="2021-10" db="EMBL/GenBank/DDBJ databases">
        <title>Novel species in genus Arthrobacter.</title>
        <authorList>
            <person name="Liu Y."/>
        </authorList>
    </citation>
    <scope>NUCLEOTIDE SEQUENCE</scope>
    <source>
        <strain evidence="3">Zg-Y809</strain>
    </source>
</reference>
<keyword evidence="2" id="KW-0472">Membrane</keyword>
<dbReference type="Proteomes" id="UP001139264">
    <property type="component" value="Unassembled WGS sequence"/>
</dbReference>
<dbReference type="EMBL" id="JAJFZP010000011">
    <property type="protein sequence ID" value="MCC3270426.1"/>
    <property type="molecule type" value="Genomic_DNA"/>
</dbReference>
<dbReference type="RefSeq" id="WP_227908706.1">
    <property type="nucleotide sequence ID" value="NZ_CP095461.1"/>
</dbReference>
<accession>A0A9X1M396</accession>
<evidence type="ECO:0000313" key="4">
    <source>
        <dbReference type="Proteomes" id="UP001139264"/>
    </source>
</evidence>
<feature type="region of interest" description="Disordered" evidence="1">
    <location>
        <begin position="93"/>
        <end position="116"/>
    </location>
</feature>
<evidence type="ECO:0008006" key="5">
    <source>
        <dbReference type="Google" id="ProtNLM"/>
    </source>
</evidence>
<gene>
    <name evidence="3" type="ORF">LJ751_13865</name>
</gene>